<sequence length="303" mass="33161">MQYRLLGLCAAALGAFAPLVAAQECDRASIQAFADDYVAAHETGSLSNLQNISEDFTYVENNKTAEITTSILSKALAIAHRHTIVDTVDCASYSELIVTHDAAGAPAPYVIGTQIRHTPEDLSVYLIDLTVSTTGSWLFNSTRTLEYASKENWSLIDEDKRDTREALRQAADAYLDMWNNKSAIDAVPWGTPCVRLEGSVYTGSGLPTDSCKVGIPTNNNQAPNSHRRYVTDVTYGSISVLCIFEHLANAPDSHEFRMENGKLRYIHTITLANSGFFAAELPQPQPAPPARYRIRGDSSARQG</sequence>
<name>A0ACC0CS93_9PEZI</name>
<evidence type="ECO:0000313" key="2">
    <source>
        <dbReference type="Proteomes" id="UP001497680"/>
    </source>
</evidence>
<protein>
    <submittedName>
        <fullName evidence="1">Uncharacterized protein</fullName>
    </submittedName>
</protein>
<organism evidence="1 2">
    <name type="scientific">Hypoxylon rubiginosum</name>
    <dbReference type="NCBI Taxonomy" id="110542"/>
    <lineage>
        <taxon>Eukaryota</taxon>
        <taxon>Fungi</taxon>
        <taxon>Dikarya</taxon>
        <taxon>Ascomycota</taxon>
        <taxon>Pezizomycotina</taxon>
        <taxon>Sordariomycetes</taxon>
        <taxon>Xylariomycetidae</taxon>
        <taxon>Xylariales</taxon>
        <taxon>Hypoxylaceae</taxon>
        <taxon>Hypoxylon</taxon>
    </lineage>
</organism>
<dbReference type="Proteomes" id="UP001497680">
    <property type="component" value="Unassembled WGS sequence"/>
</dbReference>
<proteinExistence type="predicted"/>
<gene>
    <name evidence="1" type="ORF">F4821DRAFT_271817</name>
</gene>
<accession>A0ACC0CS93</accession>
<evidence type="ECO:0000313" key="1">
    <source>
        <dbReference type="EMBL" id="KAI6083356.1"/>
    </source>
</evidence>
<keyword evidence="2" id="KW-1185">Reference proteome</keyword>
<reference evidence="1 2" key="1">
    <citation type="journal article" date="2022" name="New Phytol.">
        <title>Ecological generalism drives hyperdiversity of secondary metabolite gene clusters in xylarialean endophytes.</title>
        <authorList>
            <person name="Franco M.E.E."/>
            <person name="Wisecaver J.H."/>
            <person name="Arnold A.E."/>
            <person name="Ju Y.M."/>
            <person name="Slot J.C."/>
            <person name="Ahrendt S."/>
            <person name="Moore L.P."/>
            <person name="Eastman K.E."/>
            <person name="Scott K."/>
            <person name="Konkel Z."/>
            <person name="Mondo S.J."/>
            <person name="Kuo A."/>
            <person name="Hayes R.D."/>
            <person name="Haridas S."/>
            <person name="Andreopoulos B."/>
            <person name="Riley R."/>
            <person name="LaButti K."/>
            <person name="Pangilinan J."/>
            <person name="Lipzen A."/>
            <person name="Amirebrahimi M."/>
            <person name="Yan J."/>
            <person name="Adam C."/>
            <person name="Keymanesh K."/>
            <person name="Ng V."/>
            <person name="Louie K."/>
            <person name="Northen T."/>
            <person name="Drula E."/>
            <person name="Henrissat B."/>
            <person name="Hsieh H.M."/>
            <person name="Youens-Clark K."/>
            <person name="Lutzoni F."/>
            <person name="Miadlikowska J."/>
            <person name="Eastwood D.C."/>
            <person name="Hamelin R.C."/>
            <person name="Grigoriev I.V."/>
            <person name="U'Ren J.M."/>
        </authorList>
    </citation>
    <scope>NUCLEOTIDE SEQUENCE [LARGE SCALE GENOMIC DNA]</scope>
    <source>
        <strain evidence="1 2">ER1909</strain>
    </source>
</reference>
<comment type="caution">
    <text evidence="1">The sequence shown here is derived from an EMBL/GenBank/DDBJ whole genome shotgun (WGS) entry which is preliminary data.</text>
</comment>
<dbReference type="EMBL" id="MU394353">
    <property type="protein sequence ID" value="KAI6083356.1"/>
    <property type="molecule type" value="Genomic_DNA"/>
</dbReference>